<dbReference type="HOGENOM" id="CLU_075346_0_0_1"/>
<dbReference type="AlphaFoldDB" id="X0BY24"/>
<evidence type="ECO:0000313" key="2">
    <source>
        <dbReference type="EMBL" id="EXK83414.1"/>
    </source>
</evidence>
<proteinExistence type="predicted"/>
<name>X0BY24_FUSOX</name>
<feature type="compositionally biased region" description="Polar residues" evidence="1">
    <location>
        <begin position="183"/>
        <end position="194"/>
    </location>
</feature>
<evidence type="ECO:0000313" key="3">
    <source>
        <dbReference type="Proteomes" id="UP000030663"/>
    </source>
</evidence>
<accession>X0BY24</accession>
<feature type="compositionally biased region" description="Polar residues" evidence="1">
    <location>
        <begin position="219"/>
        <end position="230"/>
    </location>
</feature>
<feature type="region of interest" description="Disordered" evidence="1">
    <location>
        <begin position="182"/>
        <end position="251"/>
    </location>
</feature>
<sequence>MDPLGAFLSRDDDPKYSRRIFLSPLLLSAATGKTEAVRFLQQYFENPTKKESDEALFLANRQGHTTTAALLLDLNANPGKEFSQNGMHGAAWRGLNEQIKEYVNKYKAQADVRDGSSATPVIYAILGVQDERGAWETIKCLFELGASPLLRFGIDELSYAEIAQEEGKAYLAQKLEGLCRSPTVPNSSRESTCTLIGDNDQPDNKRLQEVAGADGGASLSHQANQGNYVQADNKRRQQWEVDERAKRARTA</sequence>
<dbReference type="SUPFAM" id="SSF48403">
    <property type="entry name" value="Ankyrin repeat"/>
    <property type="match status" value="1"/>
</dbReference>
<keyword evidence="3" id="KW-1185">Reference proteome</keyword>
<gene>
    <name evidence="2" type="ORF">FOQG_12276</name>
</gene>
<evidence type="ECO:0008006" key="4">
    <source>
        <dbReference type="Google" id="ProtNLM"/>
    </source>
</evidence>
<evidence type="ECO:0000256" key="1">
    <source>
        <dbReference type="SAM" id="MobiDB-lite"/>
    </source>
</evidence>
<dbReference type="EMBL" id="JH658402">
    <property type="protein sequence ID" value="EXK83414.1"/>
    <property type="molecule type" value="Genomic_DNA"/>
</dbReference>
<protein>
    <recommendedName>
        <fullName evidence="4">Ankyrin repeat protein</fullName>
    </recommendedName>
</protein>
<reference evidence="2 3" key="1">
    <citation type="submission" date="2011-11" db="EMBL/GenBank/DDBJ databases">
        <title>The Genome Sequence of Fusarium oxysporum PHW815.</title>
        <authorList>
            <consortium name="The Broad Institute Genome Sequencing Platform"/>
            <person name="Ma L.-J."/>
            <person name="Gale L.R."/>
            <person name="Schwartz D.C."/>
            <person name="Zhou S."/>
            <person name="Corby-Kistler H."/>
            <person name="Young S.K."/>
            <person name="Zeng Q."/>
            <person name="Gargeya S."/>
            <person name="Fitzgerald M."/>
            <person name="Haas B."/>
            <person name="Abouelleil A."/>
            <person name="Alvarado L."/>
            <person name="Arachchi H.M."/>
            <person name="Berlin A."/>
            <person name="Brown A."/>
            <person name="Chapman S.B."/>
            <person name="Chen Z."/>
            <person name="Dunbar C."/>
            <person name="Freedman E."/>
            <person name="Gearin G."/>
            <person name="Goldberg J."/>
            <person name="Griggs A."/>
            <person name="Gujja S."/>
            <person name="Heiman D."/>
            <person name="Howarth C."/>
            <person name="Larson L."/>
            <person name="Lui A."/>
            <person name="MacDonald P.J.P."/>
            <person name="Montmayeur A."/>
            <person name="Murphy C."/>
            <person name="Neiman D."/>
            <person name="Pearson M."/>
            <person name="Priest M."/>
            <person name="Roberts A."/>
            <person name="Saif S."/>
            <person name="Shea T."/>
            <person name="Shenoy N."/>
            <person name="Sisk P."/>
            <person name="Stolte C."/>
            <person name="Sykes S."/>
            <person name="Wortman J."/>
            <person name="Nusbaum C."/>
            <person name="Birren B."/>
        </authorList>
    </citation>
    <scope>NUCLEOTIDE SEQUENCE [LARGE SCALE GENOMIC DNA]</scope>
    <source>
        <strain evidence="2 3">54005</strain>
    </source>
</reference>
<dbReference type="OrthoDB" id="5076718at2759"/>
<dbReference type="Proteomes" id="UP000030663">
    <property type="component" value="Unassembled WGS sequence"/>
</dbReference>
<feature type="compositionally biased region" description="Basic and acidic residues" evidence="1">
    <location>
        <begin position="232"/>
        <end position="245"/>
    </location>
</feature>
<dbReference type="InterPro" id="IPR036770">
    <property type="entry name" value="Ankyrin_rpt-contain_sf"/>
</dbReference>
<dbReference type="Gene3D" id="1.25.40.20">
    <property type="entry name" value="Ankyrin repeat-containing domain"/>
    <property type="match status" value="1"/>
</dbReference>
<organism evidence="2 3">
    <name type="scientific">Fusarium oxysporum f. sp. raphani 54005</name>
    <dbReference type="NCBI Taxonomy" id="1089458"/>
    <lineage>
        <taxon>Eukaryota</taxon>
        <taxon>Fungi</taxon>
        <taxon>Dikarya</taxon>
        <taxon>Ascomycota</taxon>
        <taxon>Pezizomycotina</taxon>
        <taxon>Sordariomycetes</taxon>
        <taxon>Hypocreomycetidae</taxon>
        <taxon>Hypocreales</taxon>
        <taxon>Nectriaceae</taxon>
        <taxon>Fusarium</taxon>
        <taxon>Fusarium oxysporum species complex</taxon>
    </lineage>
</organism>